<evidence type="ECO:0000313" key="1">
    <source>
        <dbReference type="EMBL" id="RSZ29240.1"/>
    </source>
</evidence>
<protein>
    <submittedName>
        <fullName evidence="1">Uncharacterized protein</fullName>
    </submittedName>
</protein>
<accession>A0ABX9ZXG9</accession>
<dbReference type="Proteomes" id="UP000271137">
    <property type="component" value="Unassembled WGS sequence"/>
</dbReference>
<sequence>MNLRQEWEEFQDSQGTTVDTVWRSAAAAAAAAAIRIERQLGHGNVGPWTDFEWGMITGKLSALRWALGAGRWALGAGRWALGAGQRLGHA</sequence>
<proteinExistence type="predicted"/>
<comment type="caution">
    <text evidence="1">The sequence shown here is derived from an EMBL/GenBank/DDBJ whole genome shotgun (WGS) entry which is preliminary data.</text>
</comment>
<organism evidence="1 2">
    <name type="scientific">Variovorax beijingensis</name>
    <dbReference type="NCBI Taxonomy" id="2496117"/>
    <lineage>
        <taxon>Bacteria</taxon>
        <taxon>Pseudomonadati</taxon>
        <taxon>Pseudomonadota</taxon>
        <taxon>Betaproteobacteria</taxon>
        <taxon>Burkholderiales</taxon>
        <taxon>Comamonadaceae</taxon>
        <taxon>Variovorax</taxon>
    </lineage>
</organism>
<reference evidence="1 2" key="1">
    <citation type="submission" date="2018-12" db="EMBL/GenBank/DDBJ databases">
        <title>The genome sequences of strain 502.</title>
        <authorList>
            <person name="Gao J."/>
            <person name="Sun J."/>
        </authorList>
    </citation>
    <scope>NUCLEOTIDE SEQUENCE [LARGE SCALE GENOMIC DNA]</scope>
    <source>
        <strain evidence="1 2">502</strain>
    </source>
</reference>
<dbReference type="EMBL" id="RXFQ01000028">
    <property type="protein sequence ID" value="RSZ29240.1"/>
    <property type="molecule type" value="Genomic_DNA"/>
</dbReference>
<gene>
    <name evidence="1" type="ORF">EJO66_30370</name>
</gene>
<name>A0ABX9ZXG9_9BURK</name>
<evidence type="ECO:0000313" key="2">
    <source>
        <dbReference type="Proteomes" id="UP000271137"/>
    </source>
</evidence>
<keyword evidence="2" id="KW-1185">Reference proteome</keyword>